<dbReference type="PROSITE" id="PS00463">
    <property type="entry name" value="ZN2_CY6_FUNGAL_1"/>
    <property type="match status" value="1"/>
</dbReference>
<dbReference type="InterPro" id="IPR036864">
    <property type="entry name" value="Zn2-C6_fun-type_DNA-bd_sf"/>
</dbReference>
<name>A0AA39Y2R9_9PEZI</name>
<feature type="region of interest" description="Disordered" evidence="3">
    <location>
        <begin position="133"/>
        <end position="157"/>
    </location>
</feature>
<dbReference type="SMART" id="SM00066">
    <property type="entry name" value="GAL4"/>
    <property type="match status" value="1"/>
</dbReference>
<feature type="domain" description="Zn(2)-C6 fungal-type" evidence="4">
    <location>
        <begin position="34"/>
        <end position="64"/>
    </location>
</feature>
<dbReference type="PANTHER" id="PTHR47785">
    <property type="entry name" value="ZN(II)2CYS6 TRANSCRIPTION FACTOR (EUROFUNG)-RELATED-RELATED"/>
    <property type="match status" value="1"/>
</dbReference>
<protein>
    <submittedName>
        <fullName evidence="5">Regulatory protein CAT8</fullName>
    </submittedName>
</protein>
<dbReference type="GO" id="GO:0000981">
    <property type="term" value="F:DNA-binding transcription factor activity, RNA polymerase II-specific"/>
    <property type="evidence" value="ECO:0007669"/>
    <property type="project" value="InterPro"/>
</dbReference>
<dbReference type="PANTHER" id="PTHR47785:SF6">
    <property type="entry name" value="ZN(II)2CYS6 TRANSCRIPTION FACTOR (EUROFUNG)"/>
    <property type="match status" value="1"/>
</dbReference>
<dbReference type="GO" id="GO:0003677">
    <property type="term" value="F:DNA binding"/>
    <property type="evidence" value="ECO:0007669"/>
    <property type="project" value="InterPro"/>
</dbReference>
<feature type="region of interest" description="Disordered" evidence="3">
    <location>
        <begin position="521"/>
        <end position="542"/>
    </location>
</feature>
<dbReference type="Pfam" id="PF04082">
    <property type="entry name" value="Fungal_trans"/>
    <property type="match status" value="1"/>
</dbReference>
<comment type="caution">
    <text evidence="5">The sequence shown here is derived from an EMBL/GenBank/DDBJ whole genome shotgun (WGS) entry which is preliminary data.</text>
</comment>
<keyword evidence="6" id="KW-1185">Reference proteome</keyword>
<feature type="compositionally biased region" description="Polar residues" evidence="3">
    <location>
        <begin position="523"/>
        <end position="540"/>
    </location>
</feature>
<dbReference type="SUPFAM" id="SSF57701">
    <property type="entry name" value="Zn2/Cys6 DNA-binding domain"/>
    <property type="match status" value="1"/>
</dbReference>
<feature type="compositionally biased region" description="Low complexity" evidence="3">
    <location>
        <begin position="138"/>
        <end position="149"/>
    </location>
</feature>
<dbReference type="InterPro" id="IPR001138">
    <property type="entry name" value="Zn2Cys6_DnaBD"/>
</dbReference>
<gene>
    <name evidence="5" type="primary">CAT8_0</name>
    <name evidence="5" type="ORF">DIS24_g8365</name>
</gene>
<sequence>MSVFSPQAAGGPSPPDQPFEGSLRRERASIAAQACETCRARKSKCDERRPKCGLCQRVGADCRYREPQPTKKDKTMVFMLDALQRIEAKVDQIGKAATPETGAYESSLYTTPPSGRLPSIGSASMLVQDQTVRDQEHPPLQQSQPQSPLGHRPPDAQISSSHKVLLWPFIHARLAEFDVDVAEDLQALTQEGTPWFLHHELRKHPDPLPADVRLEAEPVPNLLAPDAANRVRFPNLTYEEMKTYATHYFNTFNVLYLILDRQSFMDVVLPKVAGYGFGDGDYDSIISLLVFALGKVALDGTQSAPVDNGLPFESGVRGGTPDRPPGLDIFNEARRRYGFVANQCSVETIQIMLLLAVYYESCGRHLDFWRASRAASTGFQILIRSSQIEWFTEKGNLVKRLYWTCNSIEHWYHYDLDLPWTGVCDHEDEIPPPGELLGQRTEEDQQTVMYFLAMIALRRLVTCVHKVIFDASKATSEIPEGYDGPPTHVIRELSRQLESWRSMLPPSLQWVDEPSECRFNYSDPDSSKGTRSFTPNSTRTPPGEPISLDLAIAHLRSRYYYTRFILYRPFVYKVLHWPALTTNEDRQLAGLCIKSTLMWPIALAPPKDRKRLVPYLFVWTQNFISILLVLRVTTVSSILADICRRTIDNTELMLTVQCLLEWLADVRTIDGTAMWSWKILDPLFRDIFPHMSAANS</sequence>
<reference evidence="5" key="1">
    <citation type="submission" date="2023-06" db="EMBL/GenBank/DDBJ databases">
        <title>Multi-omics analyses reveal the molecular pathogenesis toolkit of Lasiodiplodia hormozganensis, a cross-kingdom pathogen.</title>
        <authorList>
            <person name="Felix C."/>
            <person name="Meneses R."/>
            <person name="Goncalves M.F.M."/>
            <person name="Tilleman L."/>
            <person name="Duarte A.S."/>
            <person name="Jorrin-Novo J.V."/>
            <person name="Van De Peer Y."/>
            <person name="Deforce D."/>
            <person name="Van Nieuwerburgh F."/>
            <person name="Esteves A.C."/>
            <person name="Alves A."/>
        </authorList>
    </citation>
    <scope>NUCLEOTIDE SEQUENCE</scope>
    <source>
        <strain evidence="5">CBS 339.90</strain>
    </source>
</reference>
<dbReference type="InterPro" id="IPR007219">
    <property type="entry name" value="XnlR_reg_dom"/>
</dbReference>
<dbReference type="GO" id="GO:0006351">
    <property type="term" value="P:DNA-templated transcription"/>
    <property type="evidence" value="ECO:0007669"/>
    <property type="project" value="InterPro"/>
</dbReference>
<dbReference type="CDD" id="cd00067">
    <property type="entry name" value="GAL4"/>
    <property type="match status" value="1"/>
</dbReference>
<dbReference type="GO" id="GO:0008270">
    <property type="term" value="F:zinc ion binding"/>
    <property type="evidence" value="ECO:0007669"/>
    <property type="project" value="InterPro"/>
</dbReference>
<evidence type="ECO:0000256" key="2">
    <source>
        <dbReference type="ARBA" id="ARBA00023242"/>
    </source>
</evidence>
<keyword evidence="1" id="KW-0479">Metal-binding</keyword>
<dbReference type="AlphaFoldDB" id="A0AA39Y2R9"/>
<dbReference type="EMBL" id="JAUJDW010000061">
    <property type="protein sequence ID" value="KAK0644938.1"/>
    <property type="molecule type" value="Genomic_DNA"/>
</dbReference>
<evidence type="ECO:0000313" key="6">
    <source>
        <dbReference type="Proteomes" id="UP001175001"/>
    </source>
</evidence>
<dbReference type="Proteomes" id="UP001175001">
    <property type="component" value="Unassembled WGS sequence"/>
</dbReference>
<dbReference type="Pfam" id="PF00172">
    <property type="entry name" value="Zn_clus"/>
    <property type="match status" value="1"/>
</dbReference>
<dbReference type="PROSITE" id="PS50048">
    <property type="entry name" value="ZN2_CY6_FUNGAL_2"/>
    <property type="match status" value="1"/>
</dbReference>
<keyword evidence="2" id="KW-0539">Nucleus</keyword>
<evidence type="ECO:0000256" key="1">
    <source>
        <dbReference type="ARBA" id="ARBA00022723"/>
    </source>
</evidence>
<dbReference type="InterPro" id="IPR053181">
    <property type="entry name" value="EcdB-like_regulator"/>
</dbReference>
<evidence type="ECO:0000313" key="5">
    <source>
        <dbReference type="EMBL" id="KAK0644938.1"/>
    </source>
</evidence>
<dbReference type="Gene3D" id="4.10.240.10">
    <property type="entry name" value="Zn(2)-C6 fungal-type DNA-binding domain"/>
    <property type="match status" value="1"/>
</dbReference>
<feature type="region of interest" description="Disordered" evidence="3">
    <location>
        <begin position="1"/>
        <end position="25"/>
    </location>
</feature>
<accession>A0AA39Y2R9</accession>
<proteinExistence type="predicted"/>
<dbReference type="CDD" id="cd12148">
    <property type="entry name" value="fungal_TF_MHR"/>
    <property type="match status" value="1"/>
</dbReference>
<evidence type="ECO:0000259" key="4">
    <source>
        <dbReference type="PROSITE" id="PS50048"/>
    </source>
</evidence>
<evidence type="ECO:0000256" key="3">
    <source>
        <dbReference type="SAM" id="MobiDB-lite"/>
    </source>
</evidence>
<organism evidence="5 6">
    <name type="scientific">Lasiodiplodia hormozganensis</name>
    <dbReference type="NCBI Taxonomy" id="869390"/>
    <lineage>
        <taxon>Eukaryota</taxon>
        <taxon>Fungi</taxon>
        <taxon>Dikarya</taxon>
        <taxon>Ascomycota</taxon>
        <taxon>Pezizomycotina</taxon>
        <taxon>Dothideomycetes</taxon>
        <taxon>Dothideomycetes incertae sedis</taxon>
        <taxon>Botryosphaeriales</taxon>
        <taxon>Botryosphaeriaceae</taxon>
        <taxon>Lasiodiplodia</taxon>
    </lineage>
</organism>